<dbReference type="Pfam" id="PF13182">
    <property type="entry name" value="DUF4007"/>
    <property type="match status" value="1"/>
</dbReference>
<proteinExistence type="predicted"/>
<accession>A0ABR7F6A1</accession>
<evidence type="ECO:0000313" key="3">
    <source>
        <dbReference type="Proteomes" id="UP000597877"/>
    </source>
</evidence>
<dbReference type="EMBL" id="JACOOZ010000008">
    <property type="protein sequence ID" value="MBC5668479.1"/>
    <property type="molecule type" value="Genomic_DNA"/>
</dbReference>
<reference evidence="2 3" key="1">
    <citation type="submission" date="2020-08" db="EMBL/GenBank/DDBJ databases">
        <title>Genome public.</title>
        <authorList>
            <person name="Liu C."/>
            <person name="Sun Q."/>
        </authorList>
    </citation>
    <scope>NUCLEOTIDE SEQUENCE [LARGE SCALE GENOMIC DNA]</scope>
    <source>
        <strain evidence="2 3">BX4</strain>
    </source>
</reference>
<dbReference type="RefSeq" id="WP_158576816.1">
    <property type="nucleotide sequence ID" value="NZ_JACOOZ010000008.1"/>
</dbReference>
<dbReference type="InterPro" id="IPR025248">
    <property type="entry name" value="DUF4007"/>
</dbReference>
<protein>
    <submittedName>
        <fullName evidence="2">DUF4007 family protein</fullName>
    </submittedName>
</protein>
<sequence length="282" mass="32824">MIKLKGHETFAIREGWLSKGLIEVDKNEKVFSKNFGADTLGVGSNMAKAIRYWLKAGDFTKETGKSQVSLTEIGKIILKNDRYFEDIFPLEIFHVNLVHNRENATSWYLTFNKINAEEFDKDELFVLLENEIHKMGVEDFSVRSLQDDVNVLLNMYTREKTQDYDPEEKRISPFSKIGLIKKNGKKYIKTAPDYTVLSPMAVLYALKKYMDYKNTLSLRIDEAVNEPLSPGKVFNLKRIKMNEYLDKLEEEGYITLNRTAGLDMIYMENNITLEQIMEKYYA</sequence>
<evidence type="ECO:0000259" key="1">
    <source>
        <dbReference type="Pfam" id="PF13182"/>
    </source>
</evidence>
<organism evidence="2 3">
    <name type="scientific">Eubacterium segne</name>
    <dbReference type="NCBI Taxonomy" id="2763045"/>
    <lineage>
        <taxon>Bacteria</taxon>
        <taxon>Bacillati</taxon>
        <taxon>Bacillota</taxon>
        <taxon>Clostridia</taxon>
        <taxon>Eubacteriales</taxon>
        <taxon>Eubacteriaceae</taxon>
        <taxon>Eubacterium</taxon>
    </lineage>
</organism>
<dbReference type="Proteomes" id="UP000597877">
    <property type="component" value="Unassembled WGS sequence"/>
</dbReference>
<evidence type="ECO:0000313" key="2">
    <source>
        <dbReference type="EMBL" id="MBC5668479.1"/>
    </source>
</evidence>
<gene>
    <name evidence="2" type="ORF">H8S00_10900</name>
</gene>
<feature type="domain" description="DUF4007" evidence="1">
    <location>
        <begin position="6"/>
        <end position="281"/>
    </location>
</feature>
<comment type="caution">
    <text evidence="2">The sequence shown here is derived from an EMBL/GenBank/DDBJ whole genome shotgun (WGS) entry which is preliminary data.</text>
</comment>
<name>A0ABR7F6A1_9FIRM</name>
<keyword evidence="3" id="KW-1185">Reference proteome</keyword>